<dbReference type="AlphaFoldDB" id="A0A194XJF5"/>
<evidence type="ECO:0000313" key="3">
    <source>
        <dbReference type="Proteomes" id="UP000070700"/>
    </source>
</evidence>
<reference evidence="2 3" key="1">
    <citation type="submission" date="2015-10" db="EMBL/GenBank/DDBJ databases">
        <title>Full genome of DAOMC 229536 Phialocephala scopiformis, a fungal endophyte of spruce producing the potent anti-insectan compound rugulosin.</title>
        <authorList>
            <consortium name="DOE Joint Genome Institute"/>
            <person name="Walker A.K."/>
            <person name="Frasz S.L."/>
            <person name="Seifert K.A."/>
            <person name="Miller J.D."/>
            <person name="Mondo S.J."/>
            <person name="Labutti K."/>
            <person name="Lipzen A."/>
            <person name="Dockter R."/>
            <person name="Kennedy M."/>
            <person name="Grigoriev I.V."/>
            <person name="Spatafora J.W."/>
        </authorList>
    </citation>
    <scope>NUCLEOTIDE SEQUENCE [LARGE SCALE GENOMIC DNA]</scope>
    <source>
        <strain evidence="2 3">CBS 120377</strain>
    </source>
</reference>
<dbReference type="KEGG" id="psco:LY89DRAFT_779079"/>
<feature type="chain" id="PRO_5008268311" evidence="1">
    <location>
        <begin position="18"/>
        <end position="84"/>
    </location>
</feature>
<organism evidence="2 3">
    <name type="scientific">Mollisia scopiformis</name>
    <name type="common">Conifer needle endophyte fungus</name>
    <name type="synonym">Phialocephala scopiformis</name>
    <dbReference type="NCBI Taxonomy" id="149040"/>
    <lineage>
        <taxon>Eukaryota</taxon>
        <taxon>Fungi</taxon>
        <taxon>Dikarya</taxon>
        <taxon>Ascomycota</taxon>
        <taxon>Pezizomycotina</taxon>
        <taxon>Leotiomycetes</taxon>
        <taxon>Helotiales</taxon>
        <taxon>Mollisiaceae</taxon>
        <taxon>Mollisia</taxon>
    </lineage>
</organism>
<proteinExistence type="predicted"/>
<evidence type="ECO:0000313" key="2">
    <source>
        <dbReference type="EMBL" id="KUJ20288.1"/>
    </source>
</evidence>
<feature type="signal peptide" evidence="1">
    <location>
        <begin position="1"/>
        <end position="17"/>
    </location>
</feature>
<sequence>MKLTISTLALLMTTALAAPGSLTARQEAATIFDRAVNDGRPVATGLCCIANTSKKGDTCTQSNGAAGICSVADTAGCGAKLTCT</sequence>
<evidence type="ECO:0000256" key="1">
    <source>
        <dbReference type="SAM" id="SignalP"/>
    </source>
</evidence>
<dbReference type="EMBL" id="KQ947409">
    <property type="protein sequence ID" value="KUJ20288.1"/>
    <property type="molecule type" value="Genomic_DNA"/>
</dbReference>
<dbReference type="Proteomes" id="UP000070700">
    <property type="component" value="Unassembled WGS sequence"/>
</dbReference>
<name>A0A194XJF5_MOLSC</name>
<dbReference type="GeneID" id="28831995"/>
<dbReference type="OrthoDB" id="4153862at2759"/>
<protein>
    <submittedName>
        <fullName evidence="2">Uncharacterized protein</fullName>
    </submittedName>
</protein>
<dbReference type="InParanoid" id="A0A194XJF5"/>
<keyword evidence="1" id="KW-0732">Signal</keyword>
<accession>A0A194XJF5</accession>
<dbReference type="RefSeq" id="XP_018074643.1">
    <property type="nucleotide sequence ID" value="XM_018222269.1"/>
</dbReference>
<keyword evidence="3" id="KW-1185">Reference proteome</keyword>
<gene>
    <name evidence="2" type="ORF">LY89DRAFT_779079</name>
</gene>